<dbReference type="PROSITE" id="PS50157">
    <property type="entry name" value="ZINC_FINGER_C2H2_2"/>
    <property type="match status" value="1"/>
</dbReference>
<feature type="region of interest" description="Disordered" evidence="9">
    <location>
        <begin position="218"/>
        <end position="237"/>
    </location>
</feature>
<evidence type="ECO:0000256" key="1">
    <source>
        <dbReference type="ARBA" id="ARBA00004123"/>
    </source>
</evidence>
<accession>A0A8I2ZJ42</accession>
<feature type="domain" description="C2H2-type" evidence="10">
    <location>
        <begin position="191"/>
        <end position="221"/>
    </location>
</feature>
<comment type="caution">
    <text evidence="11">The sequence shown here is derived from an EMBL/GenBank/DDBJ whole genome shotgun (WGS) entry which is preliminary data.</text>
</comment>
<evidence type="ECO:0000256" key="8">
    <source>
        <dbReference type="SAM" id="Coils"/>
    </source>
</evidence>
<feature type="region of interest" description="Disordered" evidence="9">
    <location>
        <begin position="1"/>
        <end position="111"/>
    </location>
</feature>
<evidence type="ECO:0000256" key="4">
    <source>
        <dbReference type="ARBA" id="ARBA00022771"/>
    </source>
</evidence>
<dbReference type="GO" id="GO:0000978">
    <property type="term" value="F:RNA polymerase II cis-regulatory region sequence-specific DNA binding"/>
    <property type="evidence" value="ECO:0007669"/>
    <property type="project" value="TreeGrafter"/>
</dbReference>
<keyword evidence="8" id="KW-0175">Coiled coil</keyword>
<evidence type="ECO:0000256" key="7">
    <source>
        <dbReference type="PROSITE-ProRule" id="PRU00042"/>
    </source>
</evidence>
<reference evidence="11" key="1">
    <citation type="journal article" date="2021" name="Mol. Plant Pathol.">
        <title>A 20-kb lineage-specific genomic region tames virulence in pathogenic amphidiploid Verticillium longisporum.</title>
        <authorList>
            <person name="Harting R."/>
            <person name="Starke J."/>
            <person name="Kusch H."/>
            <person name="Poggeler S."/>
            <person name="Maurus I."/>
            <person name="Schluter R."/>
            <person name="Landesfeind M."/>
            <person name="Bulla I."/>
            <person name="Nowrousian M."/>
            <person name="de Jonge R."/>
            <person name="Stahlhut G."/>
            <person name="Hoff K.J."/>
            <person name="Asshauer K.P."/>
            <person name="Thurmer A."/>
            <person name="Stanke M."/>
            <person name="Daniel R."/>
            <person name="Morgenstern B."/>
            <person name="Thomma B.P.H.J."/>
            <person name="Kronstad J.W."/>
            <person name="Braus-Stromeyer S.A."/>
            <person name="Braus G.H."/>
        </authorList>
    </citation>
    <scope>NUCLEOTIDE SEQUENCE</scope>
    <source>
        <strain evidence="11">Vl32</strain>
    </source>
</reference>
<evidence type="ECO:0000256" key="2">
    <source>
        <dbReference type="ARBA" id="ARBA00022723"/>
    </source>
</evidence>
<dbReference type="PANTHER" id="PTHR45718:SF4">
    <property type="entry name" value="TRANSCRIPTIONAL ACTIVATOR CUBITUS INTERRUPTUS"/>
    <property type="match status" value="1"/>
</dbReference>
<feature type="compositionally biased region" description="Acidic residues" evidence="9">
    <location>
        <begin position="64"/>
        <end position="90"/>
    </location>
</feature>
<dbReference type="FunFam" id="3.30.160.60:FF:000031">
    <property type="entry name" value="GLI family zinc finger 3"/>
    <property type="match status" value="1"/>
</dbReference>
<proteinExistence type="predicted"/>
<feature type="region of interest" description="Disordered" evidence="9">
    <location>
        <begin position="366"/>
        <end position="395"/>
    </location>
</feature>
<keyword evidence="5" id="KW-0862">Zinc</keyword>
<dbReference type="EMBL" id="JAEMWZ010000203">
    <property type="protein sequence ID" value="KAG7131515.1"/>
    <property type="molecule type" value="Genomic_DNA"/>
</dbReference>
<keyword evidence="3" id="KW-0677">Repeat</keyword>
<evidence type="ECO:0000256" key="3">
    <source>
        <dbReference type="ARBA" id="ARBA00022737"/>
    </source>
</evidence>
<protein>
    <submittedName>
        <fullName evidence="11">INO80 complex subunit 1 like protein</fullName>
    </submittedName>
</protein>
<dbReference type="FunFam" id="3.30.160.60:FF:000201">
    <property type="entry name" value="C2H2 finger domain protein (Gli3)"/>
    <property type="match status" value="1"/>
</dbReference>
<evidence type="ECO:0000256" key="9">
    <source>
        <dbReference type="SAM" id="MobiDB-lite"/>
    </source>
</evidence>
<dbReference type="Pfam" id="PF00096">
    <property type="entry name" value="zf-C2H2"/>
    <property type="match status" value="1"/>
</dbReference>
<dbReference type="GO" id="GO:0000981">
    <property type="term" value="F:DNA-binding transcription factor activity, RNA polymerase II-specific"/>
    <property type="evidence" value="ECO:0007669"/>
    <property type="project" value="TreeGrafter"/>
</dbReference>
<dbReference type="GO" id="GO:0005634">
    <property type="term" value="C:nucleus"/>
    <property type="evidence" value="ECO:0007669"/>
    <property type="project" value="UniProtKB-SubCell"/>
</dbReference>
<dbReference type="PANTHER" id="PTHR45718">
    <property type="entry name" value="TRANSCRIPTIONAL ACTIVATOR CUBITUS INTERRUPTUS"/>
    <property type="match status" value="1"/>
</dbReference>
<evidence type="ECO:0000313" key="11">
    <source>
        <dbReference type="EMBL" id="KAG7131515.1"/>
    </source>
</evidence>
<evidence type="ECO:0000256" key="5">
    <source>
        <dbReference type="ARBA" id="ARBA00022833"/>
    </source>
</evidence>
<dbReference type="GO" id="GO:0008270">
    <property type="term" value="F:zinc ion binding"/>
    <property type="evidence" value="ECO:0007669"/>
    <property type="project" value="UniProtKB-KW"/>
</dbReference>
<feature type="coiled-coil region" evidence="8">
    <location>
        <begin position="301"/>
        <end position="328"/>
    </location>
</feature>
<evidence type="ECO:0000313" key="12">
    <source>
        <dbReference type="Proteomes" id="UP000689129"/>
    </source>
</evidence>
<keyword evidence="2" id="KW-0479">Metal-binding</keyword>
<dbReference type="InterPro" id="IPR013087">
    <property type="entry name" value="Znf_C2H2_type"/>
</dbReference>
<comment type="subcellular location">
    <subcellularLocation>
        <location evidence="1">Nucleus</location>
    </subcellularLocation>
</comment>
<dbReference type="SMART" id="SM00355">
    <property type="entry name" value="ZnF_C2H2"/>
    <property type="match status" value="3"/>
</dbReference>
<feature type="compositionally biased region" description="Low complexity" evidence="9">
    <location>
        <begin position="14"/>
        <end position="24"/>
    </location>
</feature>
<dbReference type="AlphaFoldDB" id="A0A8I2ZJ42"/>
<dbReference type="InterPro" id="IPR043359">
    <property type="entry name" value="GLI-like"/>
</dbReference>
<dbReference type="PROSITE" id="PS00028">
    <property type="entry name" value="ZINC_FINGER_C2H2_1"/>
    <property type="match status" value="1"/>
</dbReference>
<gene>
    <name evidence="11" type="ORF">HYQ45_009894</name>
</gene>
<dbReference type="Proteomes" id="UP000689129">
    <property type="component" value="Unassembled WGS sequence"/>
</dbReference>
<keyword evidence="4 7" id="KW-0863">Zinc-finger</keyword>
<name>A0A8I2ZJ42_VERLO</name>
<evidence type="ECO:0000259" key="10">
    <source>
        <dbReference type="PROSITE" id="PS50157"/>
    </source>
</evidence>
<keyword evidence="6" id="KW-0539">Nucleus</keyword>
<evidence type="ECO:0000256" key="6">
    <source>
        <dbReference type="ARBA" id="ARBA00023242"/>
    </source>
</evidence>
<sequence length="415" mass="46037">MVKRLGRNMSPYESPLSSMTSSDSSDNETPVAYDAYRPTKRQKVGEGSTTSSAAVHEPDHEPEAEPEPEVEAEVEAEVEPEAEPEPEADPLDGMSDVSEDTEGDIPSSPINARLDEEDFQEQITHCAWDGCGAGDFGNMDKLVEHIHNDHIESRQKKYTCEWNGCNRKSMAHASGYALKAHMRSHTREKPFYCYLPECDRAFTRSDALAKHMRTVHETEALRPSDPVPKSMQSGPASKSKLKIIIKTPQSHAAGQDDSINGDDDAELSSDLFTALTEDQGFTKRELDMPLDKLYKLCRAQVRWASDETKELQEEIKALEIEYKKQWQEKEVLLSQVIQSEADWHDRRMAVLSGAADVRVPGIVESEETSELANGTAVPDTREKSEAPALANGENSEVVSGLIDGTQRCSLQLATT</sequence>
<dbReference type="OrthoDB" id="3214149at2759"/>
<organism evidence="11 12">
    <name type="scientific">Verticillium longisporum</name>
    <name type="common">Verticillium dahliae var. longisporum</name>
    <dbReference type="NCBI Taxonomy" id="100787"/>
    <lineage>
        <taxon>Eukaryota</taxon>
        <taxon>Fungi</taxon>
        <taxon>Dikarya</taxon>
        <taxon>Ascomycota</taxon>
        <taxon>Pezizomycotina</taxon>
        <taxon>Sordariomycetes</taxon>
        <taxon>Hypocreomycetidae</taxon>
        <taxon>Glomerellales</taxon>
        <taxon>Plectosphaerellaceae</taxon>
        <taxon>Verticillium</taxon>
    </lineage>
</organism>